<feature type="compositionally biased region" description="Low complexity" evidence="1">
    <location>
        <begin position="30"/>
        <end position="40"/>
    </location>
</feature>
<protein>
    <recommendedName>
        <fullName evidence="5">Lipoprotein with Yx(FWY)xxD motif</fullName>
    </recommendedName>
</protein>
<dbReference type="Pfam" id="PF03640">
    <property type="entry name" value="Lipoprotein_15"/>
    <property type="match status" value="2"/>
</dbReference>
<evidence type="ECO:0008006" key="5">
    <source>
        <dbReference type="Google" id="ProtNLM"/>
    </source>
</evidence>
<feature type="compositionally biased region" description="Polar residues" evidence="1">
    <location>
        <begin position="41"/>
        <end position="59"/>
    </location>
</feature>
<feature type="region of interest" description="Disordered" evidence="1">
    <location>
        <begin position="30"/>
        <end position="69"/>
    </location>
</feature>
<sequence>MGRTHLILAGLATAGVLTLSACGSGAQDQQVAPQAQTQTQGHDMSSMQGHDMSSMSGAMSGTHHGDGGVELWAVQSGPLGTVVTDAAGHVMHRYDGDTAAPSTTTCTEDCAAEWPPVLLADGERPALMGVDESKVGTVTREDGTKQVTLAGWPLYRYAGDDGSLSTAAGQGTGGVWFAVAPDGSKAVTP</sequence>
<dbReference type="PROSITE" id="PS51257">
    <property type="entry name" value="PROKAR_LIPOPROTEIN"/>
    <property type="match status" value="1"/>
</dbReference>
<name>A0ABW1I820_9PSEU</name>
<evidence type="ECO:0000313" key="3">
    <source>
        <dbReference type="EMBL" id="MFC5949340.1"/>
    </source>
</evidence>
<feature type="chain" id="PRO_5046989975" description="Lipoprotein with Yx(FWY)xxD motif" evidence="2">
    <location>
        <begin position="27"/>
        <end position="189"/>
    </location>
</feature>
<comment type="caution">
    <text evidence="3">The sequence shown here is derived from an EMBL/GenBank/DDBJ whole genome shotgun (WGS) entry which is preliminary data.</text>
</comment>
<dbReference type="PANTHER" id="PTHR39335">
    <property type="entry name" value="BLL4220 PROTEIN"/>
    <property type="match status" value="1"/>
</dbReference>
<dbReference type="Proteomes" id="UP001596119">
    <property type="component" value="Unassembled WGS sequence"/>
</dbReference>
<feature type="signal peptide" evidence="2">
    <location>
        <begin position="1"/>
        <end position="26"/>
    </location>
</feature>
<reference evidence="4" key="1">
    <citation type="journal article" date="2019" name="Int. J. Syst. Evol. Microbiol.">
        <title>The Global Catalogue of Microorganisms (GCM) 10K type strain sequencing project: providing services to taxonomists for standard genome sequencing and annotation.</title>
        <authorList>
            <consortium name="The Broad Institute Genomics Platform"/>
            <consortium name="The Broad Institute Genome Sequencing Center for Infectious Disease"/>
            <person name="Wu L."/>
            <person name="Ma J."/>
        </authorList>
    </citation>
    <scope>NUCLEOTIDE SEQUENCE [LARGE SCALE GENOMIC DNA]</scope>
    <source>
        <strain evidence="4">CGMCC 4.7397</strain>
    </source>
</reference>
<dbReference type="EMBL" id="JBHSQK010000032">
    <property type="protein sequence ID" value="MFC5949340.1"/>
    <property type="molecule type" value="Genomic_DNA"/>
</dbReference>
<evidence type="ECO:0000256" key="1">
    <source>
        <dbReference type="SAM" id="MobiDB-lite"/>
    </source>
</evidence>
<dbReference type="RefSeq" id="WP_379566438.1">
    <property type="nucleotide sequence ID" value="NZ_JBHSQK010000032.1"/>
</dbReference>
<evidence type="ECO:0000313" key="4">
    <source>
        <dbReference type="Proteomes" id="UP001596119"/>
    </source>
</evidence>
<dbReference type="PANTHER" id="PTHR39335:SF1">
    <property type="entry name" value="BLL4220 PROTEIN"/>
    <property type="match status" value="1"/>
</dbReference>
<gene>
    <name evidence="3" type="ORF">ACFQH9_13780</name>
</gene>
<keyword evidence="2" id="KW-0732">Signal</keyword>
<proteinExistence type="predicted"/>
<dbReference type="InterPro" id="IPR005297">
    <property type="entry name" value="Lipoprotein_repeat"/>
</dbReference>
<accession>A0ABW1I820</accession>
<keyword evidence="4" id="KW-1185">Reference proteome</keyword>
<organism evidence="3 4">
    <name type="scientific">Pseudonocardia lutea</name>
    <dbReference type="NCBI Taxonomy" id="2172015"/>
    <lineage>
        <taxon>Bacteria</taxon>
        <taxon>Bacillati</taxon>
        <taxon>Actinomycetota</taxon>
        <taxon>Actinomycetes</taxon>
        <taxon>Pseudonocardiales</taxon>
        <taxon>Pseudonocardiaceae</taxon>
        <taxon>Pseudonocardia</taxon>
    </lineage>
</organism>
<evidence type="ECO:0000256" key="2">
    <source>
        <dbReference type="SAM" id="SignalP"/>
    </source>
</evidence>